<accession>A0A2I0AE63</accession>
<proteinExistence type="inferred from homology"/>
<evidence type="ECO:0000256" key="1">
    <source>
        <dbReference type="ARBA" id="ARBA00000971"/>
    </source>
</evidence>
<feature type="compositionally biased region" description="Low complexity" evidence="6">
    <location>
        <begin position="420"/>
        <end position="433"/>
    </location>
</feature>
<dbReference type="InterPro" id="IPR020892">
    <property type="entry name" value="Cyclophilin-type_PPIase_CS"/>
</dbReference>
<feature type="compositionally biased region" description="Basic and acidic residues" evidence="6">
    <location>
        <begin position="181"/>
        <end position="191"/>
    </location>
</feature>
<dbReference type="STRING" id="1088818.A0A2I0AE63"/>
<evidence type="ECO:0000256" key="4">
    <source>
        <dbReference type="ARBA" id="ARBA00023110"/>
    </source>
</evidence>
<feature type="compositionally biased region" description="Basic residues" evidence="6">
    <location>
        <begin position="563"/>
        <end position="580"/>
    </location>
</feature>
<dbReference type="SUPFAM" id="SSF50891">
    <property type="entry name" value="Cyclophilin-like"/>
    <property type="match status" value="1"/>
</dbReference>
<organism evidence="8 9">
    <name type="scientific">Apostasia shenzhenica</name>
    <dbReference type="NCBI Taxonomy" id="1088818"/>
    <lineage>
        <taxon>Eukaryota</taxon>
        <taxon>Viridiplantae</taxon>
        <taxon>Streptophyta</taxon>
        <taxon>Embryophyta</taxon>
        <taxon>Tracheophyta</taxon>
        <taxon>Spermatophyta</taxon>
        <taxon>Magnoliopsida</taxon>
        <taxon>Liliopsida</taxon>
        <taxon>Asparagales</taxon>
        <taxon>Orchidaceae</taxon>
        <taxon>Apostasioideae</taxon>
        <taxon>Apostasia</taxon>
    </lineage>
</organism>
<feature type="region of interest" description="Disordered" evidence="6">
    <location>
        <begin position="383"/>
        <end position="776"/>
    </location>
</feature>
<comment type="catalytic activity">
    <reaction evidence="1">
        <text>[protein]-peptidylproline (omega=180) = [protein]-peptidylproline (omega=0)</text>
        <dbReference type="Rhea" id="RHEA:16237"/>
        <dbReference type="Rhea" id="RHEA-COMP:10747"/>
        <dbReference type="Rhea" id="RHEA-COMP:10748"/>
        <dbReference type="ChEBI" id="CHEBI:83833"/>
        <dbReference type="ChEBI" id="CHEBI:83834"/>
        <dbReference type="EC" id="5.2.1.8"/>
    </reaction>
</comment>
<feature type="compositionally biased region" description="Polar residues" evidence="6">
    <location>
        <begin position="467"/>
        <end position="484"/>
    </location>
</feature>
<feature type="compositionally biased region" description="Low complexity" evidence="6">
    <location>
        <begin position="710"/>
        <end position="736"/>
    </location>
</feature>
<feature type="compositionally biased region" description="Basic residues" evidence="6">
    <location>
        <begin position="271"/>
        <end position="310"/>
    </location>
</feature>
<dbReference type="PANTHER" id="PTHR11071:SF561">
    <property type="entry name" value="PEPTIDYL-PROLYL CIS-TRANS ISOMERASE D-RELATED"/>
    <property type="match status" value="1"/>
</dbReference>
<keyword evidence="9" id="KW-1185">Reference proteome</keyword>
<dbReference type="InterPro" id="IPR002130">
    <property type="entry name" value="Cyclophilin-type_PPIase_dom"/>
</dbReference>
<dbReference type="InterPro" id="IPR029000">
    <property type="entry name" value="Cyclophilin-like_dom_sf"/>
</dbReference>
<dbReference type="PANTHER" id="PTHR11071">
    <property type="entry name" value="PEPTIDYL-PROLYL CIS-TRANS ISOMERASE"/>
    <property type="match status" value="1"/>
</dbReference>
<dbReference type="GO" id="GO:0003755">
    <property type="term" value="F:peptidyl-prolyl cis-trans isomerase activity"/>
    <property type="evidence" value="ECO:0007669"/>
    <property type="project" value="UniProtKB-KW"/>
</dbReference>
<reference evidence="8 9" key="1">
    <citation type="journal article" date="2017" name="Nature">
        <title>The Apostasia genome and the evolution of orchids.</title>
        <authorList>
            <person name="Zhang G.Q."/>
            <person name="Liu K.W."/>
            <person name="Li Z."/>
            <person name="Lohaus R."/>
            <person name="Hsiao Y.Y."/>
            <person name="Niu S.C."/>
            <person name="Wang J.Y."/>
            <person name="Lin Y.C."/>
            <person name="Xu Q."/>
            <person name="Chen L.J."/>
            <person name="Yoshida K."/>
            <person name="Fujiwara S."/>
            <person name="Wang Z.W."/>
            <person name="Zhang Y.Q."/>
            <person name="Mitsuda N."/>
            <person name="Wang M."/>
            <person name="Liu G.H."/>
            <person name="Pecoraro L."/>
            <person name="Huang H.X."/>
            <person name="Xiao X.J."/>
            <person name="Lin M."/>
            <person name="Wu X.Y."/>
            <person name="Wu W.L."/>
            <person name="Chen Y.Y."/>
            <person name="Chang S.B."/>
            <person name="Sakamoto S."/>
            <person name="Ohme-Takagi M."/>
            <person name="Yagi M."/>
            <person name="Zeng S.J."/>
            <person name="Shen C.Y."/>
            <person name="Yeh C.M."/>
            <person name="Luo Y.B."/>
            <person name="Tsai W.C."/>
            <person name="Van de Peer Y."/>
            <person name="Liu Z.J."/>
        </authorList>
    </citation>
    <scope>NUCLEOTIDE SEQUENCE [LARGE SCALE GENOMIC DNA]</scope>
    <source>
        <strain evidence="9">cv. Shenzhen</strain>
        <tissue evidence="8">Stem</tissue>
    </source>
</reference>
<keyword evidence="4" id="KW-0697">Rotamase</keyword>
<dbReference type="PROSITE" id="PS00170">
    <property type="entry name" value="CSA_PPIASE_1"/>
    <property type="match status" value="1"/>
</dbReference>
<evidence type="ECO:0000313" key="9">
    <source>
        <dbReference type="Proteomes" id="UP000236161"/>
    </source>
</evidence>
<feature type="compositionally biased region" description="Basic and acidic residues" evidence="6">
    <location>
        <begin position="626"/>
        <end position="644"/>
    </location>
</feature>
<dbReference type="OrthoDB" id="785498at2759"/>
<evidence type="ECO:0000256" key="3">
    <source>
        <dbReference type="ARBA" id="ARBA00013194"/>
    </source>
</evidence>
<dbReference type="FunFam" id="2.40.100.10:FF:000022">
    <property type="entry name" value="Peptidyl-prolyl cis-trans isomerase CYP95"/>
    <property type="match status" value="1"/>
</dbReference>
<feature type="compositionally biased region" description="Acidic residues" evidence="6">
    <location>
        <begin position="315"/>
        <end position="327"/>
    </location>
</feature>
<feature type="compositionally biased region" description="Low complexity" evidence="6">
    <location>
        <begin position="547"/>
        <end position="562"/>
    </location>
</feature>
<feature type="domain" description="PPIase cyclophilin-type" evidence="7">
    <location>
        <begin position="10"/>
        <end position="174"/>
    </location>
</feature>
<name>A0A2I0AE63_9ASPA</name>
<dbReference type="AlphaFoldDB" id="A0A2I0AE63"/>
<gene>
    <name evidence="8" type="primary">CYP</name>
    <name evidence="8" type="ORF">AXF42_Ash011324</name>
</gene>
<feature type="compositionally biased region" description="Polar residues" evidence="6">
    <location>
        <begin position="409"/>
        <end position="419"/>
    </location>
</feature>
<comment type="similarity">
    <text evidence="2">Belongs to the cyclophilin-type PPIase family.</text>
</comment>
<feature type="compositionally biased region" description="Basic and acidic residues" evidence="6">
    <location>
        <begin position="510"/>
        <end position="519"/>
    </location>
</feature>
<feature type="compositionally biased region" description="Basic and acidic residues" evidence="6">
    <location>
        <begin position="485"/>
        <end position="497"/>
    </location>
</feature>
<protein>
    <recommendedName>
        <fullName evidence="3">peptidylprolyl isomerase</fullName>
        <ecNumber evidence="3">5.2.1.8</ecNumber>
    </recommendedName>
</protein>
<evidence type="ECO:0000256" key="2">
    <source>
        <dbReference type="ARBA" id="ARBA00007365"/>
    </source>
</evidence>
<feature type="region of interest" description="Disordered" evidence="6">
    <location>
        <begin position="181"/>
        <end position="341"/>
    </location>
</feature>
<dbReference type="GO" id="GO:0016018">
    <property type="term" value="F:cyclosporin A binding"/>
    <property type="evidence" value="ECO:0007669"/>
    <property type="project" value="TreeGrafter"/>
</dbReference>
<evidence type="ECO:0000256" key="5">
    <source>
        <dbReference type="ARBA" id="ARBA00023235"/>
    </source>
</evidence>
<evidence type="ECO:0000256" key="6">
    <source>
        <dbReference type="SAM" id="MobiDB-lite"/>
    </source>
</evidence>
<feature type="compositionally biased region" description="Low complexity" evidence="6">
    <location>
        <begin position="446"/>
        <end position="466"/>
    </location>
</feature>
<dbReference type="Gene3D" id="2.40.100.10">
    <property type="entry name" value="Cyclophilin-like"/>
    <property type="match status" value="1"/>
</dbReference>
<dbReference type="EMBL" id="KZ451988">
    <property type="protein sequence ID" value="PKA53844.1"/>
    <property type="molecule type" value="Genomic_DNA"/>
</dbReference>
<dbReference type="CDD" id="cd01926">
    <property type="entry name" value="cyclophilin_ABH_like"/>
    <property type="match status" value="1"/>
</dbReference>
<keyword evidence="5 8" id="KW-0413">Isomerase</keyword>
<evidence type="ECO:0000313" key="8">
    <source>
        <dbReference type="EMBL" id="PKA53844.1"/>
    </source>
</evidence>
<dbReference type="PROSITE" id="PS50072">
    <property type="entry name" value="CSA_PPIASE_2"/>
    <property type="match status" value="1"/>
</dbReference>
<feature type="compositionally biased region" description="Basic residues" evidence="6">
    <location>
        <begin position="209"/>
        <end position="229"/>
    </location>
</feature>
<sequence length="776" mass="87615">MAKTRNPTVFLDVSIDGGRPRRMVFELFSDVVPKTAENFRALCTGEMGNGPITGKLLHYKGSIFHRIIKGFMAQGGDFSRRDGTGGESIYGAKYPDENFTLKHDGPGLLSMANAGRDTNGSQFFITFKATPHLDGKHVVFGKLIAGHEVLKRIEHVEVDDSKPVVPVKIVDCGEIHDRQNEETLVRNEKQKGKLRLSKDVSSSADSEGKRKRKHKKSHKRRKKRKRRHYSSYSDTSSDTDTELSDTESDSDSSSSLSSSTDFSSSSDDRYRKRKKKHSRRDKYKRAKRKRDKKRERRHKRHKKRSRRKSKWISESDTEELSSEEDGDNHDRSKKSISHVSVENQNALILEKEATANQLVEEDITAEPSGEVVKFSKHNGEFLSNGITEEKSIRSHELLPAVAPKEIKSRSQSMSPLHCTSKSMSPRSHSKSPPAVLSPRMPSRSPSNLSPRDSISRSSGRRSISQSPTRRSISASPIRRNTSKSPVDKRRSPVELRRRSITRSRSRSPARLRERDERGSISRNSLRSPWKRSTSRSPIKSSGRRISSRSPARSSGRSASRSPVRPRPRRTLSRSPIRKSLSRSGSPNGSPRRIRRGRGFSQRYSYARRYRTPSPDRSPIRFHRYGGRNDRDRYSSYRSYRDRSPPRRYRSPLRYRGRSRSLSRSPVGYRGRGRGGYSRSPIRSRSPSPERPRYHGSSIPEGTRAAKRRSVSPNRSPSGSRSRSKSSSSGDTPSPRRASGEKVISRSRSSSPNEKKKGLVSYGEATPDSTGPKGGGV</sequence>
<dbReference type="EC" id="5.2.1.8" evidence="3"/>
<feature type="compositionally biased region" description="Acidic residues" evidence="6">
    <location>
        <begin position="237"/>
        <end position="250"/>
    </location>
</feature>
<dbReference type="PRINTS" id="PR00153">
    <property type="entry name" value="CSAPPISMRASE"/>
</dbReference>
<feature type="compositionally biased region" description="Basic and acidic residues" evidence="6">
    <location>
        <begin position="387"/>
        <end position="396"/>
    </location>
</feature>
<dbReference type="GO" id="GO:0005737">
    <property type="term" value="C:cytoplasm"/>
    <property type="evidence" value="ECO:0007669"/>
    <property type="project" value="TreeGrafter"/>
</dbReference>
<feature type="compositionally biased region" description="Low complexity" evidence="6">
    <location>
        <begin position="676"/>
        <end position="686"/>
    </location>
</feature>
<feature type="compositionally biased region" description="Low complexity" evidence="6">
    <location>
        <begin position="581"/>
        <end position="590"/>
    </location>
</feature>
<feature type="compositionally biased region" description="Low complexity" evidence="6">
    <location>
        <begin position="251"/>
        <end position="265"/>
    </location>
</feature>
<dbReference type="GO" id="GO:0006457">
    <property type="term" value="P:protein folding"/>
    <property type="evidence" value="ECO:0007669"/>
    <property type="project" value="InterPro"/>
</dbReference>
<feature type="compositionally biased region" description="Basic residues" evidence="6">
    <location>
        <begin position="645"/>
        <end position="660"/>
    </location>
</feature>
<evidence type="ECO:0000259" key="7">
    <source>
        <dbReference type="PROSITE" id="PS50072"/>
    </source>
</evidence>
<dbReference type="Proteomes" id="UP000236161">
    <property type="component" value="Unassembled WGS sequence"/>
</dbReference>
<dbReference type="Pfam" id="PF00160">
    <property type="entry name" value="Pro_isomerase"/>
    <property type="match status" value="1"/>
</dbReference>
<feature type="compositionally biased region" description="Basic residues" evidence="6">
    <location>
        <begin position="498"/>
        <end position="509"/>
    </location>
</feature>